<dbReference type="Proteomes" id="UP000293360">
    <property type="component" value="Unassembled WGS sequence"/>
</dbReference>
<evidence type="ECO:0000256" key="8">
    <source>
        <dbReference type="SAM" id="MobiDB-lite"/>
    </source>
</evidence>
<dbReference type="GO" id="GO:0016233">
    <property type="term" value="P:telomere capping"/>
    <property type="evidence" value="ECO:0007669"/>
    <property type="project" value="TreeGrafter"/>
</dbReference>
<evidence type="ECO:0000313" key="11">
    <source>
        <dbReference type="Proteomes" id="UP000293360"/>
    </source>
</evidence>
<protein>
    <recommendedName>
        <fullName evidence="9">Protection of telomeres protein 1 ssDNA-binding domain-containing protein</fullName>
    </recommendedName>
</protein>
<dbReference type="Pfam" id="PF16686">
    <property type="entry name" value="POT1PC"/>
    <property type="match status" value="1"/>
</dbReference>
<organism evidence="10 11">
    <name type="scientific">Monosporascus ibericus</name>
    <dbReference type="NCBI Taxonomy" id="155417"/>
    <lineage>
        <taxon>Eukaryota</taxon>
        <taxon>Fungi</taxon>
        <taxon>Dikarya</taxon>
        <taxon>Ascomycota</taxon>
        <taxon>Pezizomycotina</taxon>
        <taxon>Sordariomycetes</taxon>
        <taxon>Xylariomycetidae</taxon>
        <taxon>Xylariales</taxon>
        <taxon>Xylariales incertae sedis</taxon>
        <taxon>Monosporascus</taxon>
    </lineage>
</organism>
<evidence type="ECO:0000313" key="10">
    <source>
        <dbReference type="EMBL" id="RYP02646.1"/>
    </source>
</evidence>
<evidence type="ECO:0000256" key="4">
    <source>
        <dbReference type="ARBA" id="ARBA00022454"/>
    </source>
</evidence>
<sequence length="618" mass="70088">MPQPSSRDVVIVHAAKVQDRNGISLLTNRNTVIHTYSAVQIPEPPRSAGRALQPPCGPHRWMPSEEEHVYVSWLYHATDKGCIPEQDEFRVQAEQSLNIKQKFNTLNNVHDGRFYDVIVQVIKDPFDQFDKMNFWVTDYTENERFFLYSWDGANKSDRVTYDQNMYTTLHNGPSHNWPGPFGKRSIQISCWEPHATFVRENVKGGNWVRLRNLHVRFGHNSANLEGFLHADRDFSGRIQVEILDTTDAENLDERLKEAIRRKRAYEKNKKQQQKKYTTHEQDGGTGAKRKADDDDAEPAKMNSKTRRKLNRSALEQKFKEQEKKKEEVLGLNKYIRCESEDQAITPISTIIEPVPWTTKVDGNEVTLTLPFICAKYRANVRVVDFRPRKLEDFACWRKMTEYEALSDYSGSDSEDSDGEIATGTLDSYRGKKTWEWRFALQLEGADSKGRAEPDRLWAVVDNTEAQQLVSLDACDLRADPDTLLALREQLFKLWGNLEELRAAEQQQQQQVQKRVAAGQPPPDSSPPPPPGVAMAREPSHGGGQNGHGSLSGKGNGNNKSVDGDGVGGRGRAVSNKPFTCCIRQYGVRVKERDPARANAGGGTRWERVFGLFGTRISS</sequence>
<evidence type="ECO:0000256" key="5">
    <source>
        <dbReference type="ARBA" id="ARBA00022895"/>
    </source>
</evidence>
<dbReference type="InterPro" id="IPR032042">
    <property type="entry name" value="POT1PC"/>
</dbReference>
<dbReference type="GO" id="GO:0010521">
    <property type="term" value="F:telomerase inhibitor activity"/>
    <property type="evidence" value="ECO:0007669"/>
    <property type="project" value="TreeGrafter"/>
</dbReference>
<evidence type="ECO:0000256" key="1">
    <source>
        <dbReference type="ARBA" id="ARBA00004123"/>
    </source>
</evidence>
<comment type="subcellular location">
    <subcellularLocation>
        <location evidence="2">Chromosome</location>
        <location evidence="2">Telomere</location>
    </subcellularLocation>
    <subcellularLocation>
        <location evidence="1">Nucleus</location>
    </subcellularLocation>
</comment>
<dbReference type="InterPro" id="IPR028389">
    <property type="entry name" value="POT1"/>
</dbReference>
<name>A0A4Q4T847_9PEZI</name>
<dbReference type="EMBL" id="QJNU01000305">
    <property type="protein sequence ID" value="RYP02646.1"/>
    <property type="molecule type" value="Genomic_DNA"/>
</dbReference>
<dbReference type="AlphaFoldDB" id="A0A4Q4T847"/>
<feature type="domain" description="Protection of telomeres protein 1 ssDNA-binding" evidence="9">
    <location>
        <begin position="106"/>
        <end position="268"/>
    </location>
</feature>
<keyword evidence="5" id="KW-0779">Telomere</keyword>
<feature type="compositionally biased region" description="Pro residues" evidence="8">
    <location>
        <begin position="519"/>
        <end position="531"/>
    </location>
</feature>
<feature type="region of interest" description="Disordered" evidence="8">
    <location>
        <begin position="504"/>
        <end position="573"/>
    </location>
</feature>
<evidence type="ECO:0000256" key="2">
    <source>
        <dbReference type="ARBA" id="ARBA00004574"/>
    </source>
</evidence>
<dbReference type="PANTHER" id="PTHR14513:SF0">
    <property type="entry name" value="PROTECTION OF TELOMERES PROTEIN 1"/>
    <property type="match status" value="1"/>
</dbReference>
<comment type="similarity">
    <text evidence="3">Belongs to the telombin family.</text>
</comment>
<proteinExistence type="inferred from homology"/>
<dbReference type="InterPro" id="IPR012340">
    <property type="entry name" value="NA-bd_OB-fold"/>
</dbReference>
<evidence type="ECO:0000256" key="3">
    <source>
        <dbReference type="ARBA" id="ARBA00008442"/>
    </source>
</evidence>
<feature type="compositionally biased region" description="Gly residues" evidence="8">
    <location>
        <begin position="540"/>
        <end position="555"/>
    </location>
</feature>
<evidence type="ECO:0000256" key="7">
    <source>
        <dbReference type="ARBA" id="ARBA00023242"/>
    </source>
</evidence>
<keyword evidence="4" id="KW-0158">Chromosome</keyword>
<accession>A0A4Q4T847</accession>
<dbReference type="SUPFAM" id="SSF50249">
    <property type="entry name" value="Nucleic acid-binding proteins"/>
    <property type="match status" value="1"/>
</dbReference>
<feature type="region of interest" description="Disordered" evidence="8">
    <location>
        <begin position="263"/>
        <end position="309"/>
    </location>
</feature>
<keyword evidence="6" id="KW-0238">DNA-binding</keyword>
<dbReference type="PANTHER" id="PTHR14513">
    <property type="entry name" value="PROTECTION OF TELOMERES 1"/>
    <property type="match status" value="1"/>
</dbReference>
<keyword evidence="11" id="KW-1185">Reference proteome</keyword>
<evidence type="ECO:0000256" key="6">
    <source>
        <dbReference type="ARBA" id="ARBA00023125"/>
    </source>
</evidence>
<dbReference type="FunFam" id="2.40.50.140:FF:000303">
    <property type="entry name" value="Protection of telomeres protein 1"/>
    <property type="match status" value="1"/>
</dbReference>
<keyword evidence="7" id="KW-0539">Nucleus</keyword>
<gene>
    <name evidence="10" type="ORF">DL764_005691</name>
</gene>
<evidence type="ECO:0000259" key="9">
    <source>
        <dbReference type="Pfam" id="PF16686"/>
    </source>
</evidence>
<dbReference type="OrthoDB" id="2186770at2759"/>
<dbReference type="STRING" id="155417.A0A4Q4T847"/>
<dbReference type="GO" id="GO:0000783">
    <property type="term" value="C:nuclear telomere cap complex"/>
    <property type="evidence" value="ECO:0007669"/>
    <property type="project" value="TreeGrafter"/>
</dbReference>
<reference evidence="10 11" key="1">
    <citation type="submission" date="2018-06" db="EMBL/GenBank/DDBJ databases">
        <title>Complete Genomes of Monosporascus.</title>
        <authorList>
            <person name="Robinson A.J."/>
            <person name="Natvig D.O."/>
        </authorList>
    </citation>
    <scope>NUCLEOTIDE SEQUENCE [LARGE SCALE GENOMIC DNA]</scope>
    <source>
        <strain evidence="10 11">CBS 110550</strain>
    </source>
</reference>
<comment type="caution">
    <text evidence="10">The sequence shown here is derived from an EMBL/GenBank/DDBJ whole genome shotgun (WGS) entry which is preliminary data.</text>
</comment>
<dbReference type="GO" id="GO:0098505">
    <property type="term" value="F:G-rich strand telomeric DNA binding"/>
    <property type="evidence" value="ECO:0007669"/>
    <property type="project" value="TreeGrafter"/>
</dbReference>
<dbReference type="Gene3D" id="2.40.50.140">
    <property type="entry name" value="Nucleic acid-binding proteins"/>
    <property type="match status" value="1"/>
</dbReference>
<dbReference type="GO" id="GO:0032210">
    <property type="term" value="P:regulation of telomere maintenance via telomerase"/>
    <property type="evidence" value="ECO:0007669"/>
    <property type="project" value="TreeGrafter"/>
</dbReference>